<evidence type="ECO:0000256" key="2">
    <source>
        <dbReference type="ARBA" id="ARBA00022473"/>
    </source>
</evidence>
<dbReference type="Pfam" id="PF23387">
    <property type="entry name" value="TPR_IFT80_172"/>
    <property type="match status" value="1"/>
</dbReference>
<dbReference type="InterPro" id="IPR056168">
    <property type="entry name" value="TPR_IF140/IFT172/WDR19"/>
</dbReference>
<evidence type="ECO:0000256" key="4">
    <source>
        <dbReference type="ARBA" id="ARBA00022737"/>
    </source>
</evidence>
<evidence type="ECO:0000256" key="3">
    <source>
        <dbReference type="ARBA" id="ARBA00022574"/>
    </source>
</evidence>
<dbReference type="GO" id="GO:0042073">
    <property type="term" value="P:intraciliary transport"/>
    <property type="evidence" value="ECO:0007669"/>
    <property type="project" value="TreeGrafter"/>
</dbReference>
<feature type="region of interest" description="Disordered" evidence="9">
    <location>
        <begin position="1385"/>
        <end position="1447"/>
    </location>
</feature>
<dbReference type="PANTHER" id="PTHR15722">
    <property type="entry name" value="IFT140/172-RELATED"/>
    <property type="match status" value="1"/>
</dbReference>
<keyword evidence="12" id="KW-0282">Flagellum</keyword>
<keyword evidence="13" id="KW-1185">Reference proteome</keyword>
<evidence type="ECO:0000256" key="1">
    <source>
        <dbReference type="ARBA" id="ARBA00004138"/>
    </source>
</evidence>
<dbReference type="InterPro" id="IPR036322">
    <property type="entry name" value="WD40_repeat_dom_sf"/>
</dbReference>
<evidence type="ECO:0000313" key="12">
    <source>
        <dbReference type="EMBL" id="ACO62332.1"/>
    </source>
</evidence>
<keyword evidence="2" id="KW-0217">Developmental protein</keyword>
<evidence type="ECO:0000256" key="7">
    <source>
        <dbReference type="ARBA" id="ARBA00023273"/>
    </source>
</evidence>
<sequence>MQLKYLKTILQADDGIKKVTAITWSPNSRRMAAVTTDRVVQLFDENGERKDKFSTKPAQPDGVKNFVVRGMAFSPDSAKLAIAQSDNIVFVYKLGLEWGDKKSICNKFLQSKPVTALTWPQRRHNEVVFATTEGKVKVGQLKTNKAATLYAHPDGAYCVALASSPCGEKICSGHIDGTVWTFDFADGVNRKLFAHSCAPYALSWGARNAVVAAGADRRVCFYDALGDEYAAGRPQTFDYSDDENAREFASACFSPAGESVAVGSFDRFQLFAYSQQRGGWVEAGTKHVANLYTVSALGWKPDGSRLATGALCGTVDIYDACVKRQMYADKFEFTYVSGSAVVVKRLVDGSKVSVSAGNGQDLQGLNVYKERFLVAHTTDSLIVGDLEAEKIAEVPWGWTGSEKFDFDTERVCVVHSRGEVSVVEYGVNRVLGTCRTTHTKQHLLSVRVQESRRGRTRVGKKIAYLIDAQTVRVTDLSAENELTGARDVATVSHESKIDWLELNARGTHVLFRDKKRQLHLYDIKNQARYTLLNYCSYVQWVPGSDVVVAQNMGNLCVWYSVDSPDRVTTVPIKGEVEDIERGKGKTEVIVEEGGVQKAYPLDEHLIEFNSLVEEGDYDAAVEVLEALPGGTPETEAMWLELRNAAITDRRLLVAQRCSAALGDVAKAQYLGAIIADAKRASAMEGGGDGLNNYAVKARLAMLDKQWKVAEGLLLENGQTDAAIQMYRDMHRLDRAVEVATSKSHPNAENLRREHLDWLKQTGQEEAAGAVKEREGDHLGAIRFYLRGGLPGRAAAVVIANHARSTDFDRSLVEEIAAALKRGDMYERAGELYDAFDRPEEAKEAFIRGHSYRRALELCRRGGSSAEEVRSLEEKWGDHLVDMKQQDAAINHFIEAGCGIKAIEAAVECKNWKKALEIIEREPKRGRDDDKFKGFYKRIGRHYEQARDYEQAERCFLRAGEPGEAVEMYCRADKWENAHKIAVGYMTDSDANELYVKRGKELEASARYKEAEKMYLTVKEHDLAIEMYKRNRQFDQMIRLVGLYRKDLLGETHIHLARQLEADGNYREAERRYLEGKDWKGAVQMYKQAEMWEDAVRVAKQNGGANASKRVAYEWGLHLGGDAGASLLRKFNLLEEAIDYACESGEFDNAFELARAGAGNKVRDVHLKHAMYLEDEGRFDEAEAEFIKADAPKEAIEMHVHNKDWDAATRVAEQHAPEQVTDVLVSRATSLKEEKEYSKAEATFVKAKKPEAAIKMYSDEGLWDDALRVAADYLPGKVREIHLEMQSRAGEPSKTSARDLGEAQHECVTRARRLEREGNYSGAVDAYLELTSRVTKDQRALENAWDAAVRVAVGNVPGKARTVVQEVAARLRGIGRDDRAEELLGSAGVDARSGGAPAYQAGARKPARPGSAQPKRDIVGFNDAAKESRDAKENGDASPAAAEEAARRGDWDVAHELARALGPDVAASYSIKHATMELRGGNPEAAADILAERGAPADPRYFALYKEIAGEVLGGAQDGVGEEGLKKFLTSLVDTMSATPEINAEHLADLRRCLEATNLAVVRAKCKDADMPVLSAKAATSLLRFCGLVPADRAFFEAGMACREAKELSLAFVFLNRYLDITELMDEGGDASELDNVDFEDTDIPNNFPLPTQHFVEEATREEVRDWVLALSMDQQVEQTLPTRTCGKCNGQTYVAGLTCCRCKAKSEACVVSGYPVPTGQRVLHEGRSASRGDWNEWTMKFGTDPWSGKSAQPKY</sequence>
<evidence type="ECO:0000256" key="9">
    <source>
        <dbReference type="SAM" id="MobiDB-lite"/>
    </source>
</evidence>
<gene>
    <name evidence="12" type="primary">IFT172</name>
    <name evidence="12" type="ORF">MICPUN_104776</name>
</gene>
<dbReference type="STRING" id="296587.C1E2F3"/>
<dbReference type="SUPFAM" id="SSF50978">
    <property type="entry name" value="WD40 repeat-like"/>
    <property type="match status" value="1"/>
</dbReference>
<dbReference type="eggNOG" id="KOG3616">
    <property type="taxonomic scope" value="Eukaryota"/>
</dbReference>
<evidence type="ECO:0000259" key="10">
    <source>
        <dbReference type="Pfam" id="PF23387"/>
    </source>
</evidence>
<dbReference type="GO" id="GO:0036064">
    <property type="term" value="C:ciliary basal body"/>
    <property type="evidence" value="ECO:0007669"/>
    <property type="project" value="TreeGrafter"/>
</dbReference>
<dbReference type="GO" id="GO:0005930">
    <property type="term" value="C:axoneme"/>
    <property type="evidence" value="ECO:0007669"/>
    <property type="project" value="TreeGrafter"/>
</dbReference>
<accession>C1E2F3</accession>
<comment type="similarity">
    <text evidence="8">Belongs to the IFT172 family.</text>
</comment>
<dbReference type="InterPro" id="IPR056157">
    <property type="entry name" value="TPR_IFT80_172_dom"/>
</dbReference>
<name>C1E2F3_MICCC</name>
<dbReference type="RefSeq" id="XP_002501074.1">
    <property type="nucleotide sequence ID" value="XM_002501028.1"/>
</dbReference>
<feature type="compositionally biased region" description="Basic and acidic residues" evidence="9">
    <location>
        <begin position="1413"/>
        <end position="1434"/>
    </location>
</feature>
<dbReference type="Proteomes" id="UP000002009">
    <property type="component" value="Chromosome 3"/>
</dbReference>
<dbReference type="Pfam" id="PF00400">
    <property type="entry name" value="WD40"/>
    <property type="match status" value="1"/>
</dbReference>
<dbReference type="OMA" id="LKRTIWQ"/>
<reference evidence="12 13" key="1">
    <citation type="journal article" date="2009" name="Science">
        <title>Green evolution and dynamic adaptations revealed by genomes of the marine picoeukaryotes Micromonas.</title>
        <authorList>
            <person name="Worden A.Z."/>
            <person name="Lee J.H."/>
            <person name="Mock T."/>
            <person name="Rouze P."/>
            <person name="Simmons M.P."/>
            <person name="Aerts A.L."/>
            <person name="Allen A.E."/>
            <person name="Cuvelier M.L."/>
            <person name="Derelle E."/>
            <person name="Everett M.V."/>
            <person name="Foulon E."/>
            <person name="Grimwood J."/>
            <person name="Gundlach H."/>
            <person name="Henrissat B."/>
            <person name="Napoli C."/>
            <person name="McDonald S.M."/>
            <person name="Parker M.S."/>
            <person name="Rombauts S."/>
            <person name="Salamov A."/>
            <person name="Von Dassow P."/>
            <person name="Badger J.H."/>
            <person name="Coutinho P.M."/>
            <person name="Demir E."/>
            <person name="Dubchak I."/>
            <person name="Gentemann C."/>
            <person name="Eikrem W."/>
            <person name="Gready J.E."/>
            <person name="John U."/>
            <person name="Lanier W."/>
            <person name="Lindquist E.A."/>
            <person name="Lucas S."/>
            <person name="Mayer K.F."/>
            <person name="Moreau H."/>
            <person name="Not F."/>
            <person name="Otillar R."/>
            <person name="Panaud O."/>
            <person name="Pangilinan J."/>
            <person name="Paulsen I."/>
            <person name="Piegu B."/>
            <person name="Poliakov A."/>
            <person name="Robbens S."/>
            <person name="Schmutz J."/>
            <person name="Toulza E."/>
            <person name="Wyss T."/>
            <person name="Zelensky A."/>
            <person name="Zhou K."/>
            <person name="Armbrust E.V."/>
            <person name="Bhattacharya D."/>
            <person name="Goodenough U.W."/>
            <person name="Van de Peer Y."/>
            <person name="Grigoriev I.V."/>
        </authorList>
    </citation>
    <scope>NUCLEOTIDE SEQUENCE [LARGE SCALE GENOMIC DNA]</scope>
    <source>
        <strain evidence="13">RCC299 / NOUM17</strain>
    </source>
</reference>
<dbReference type="InterPro" id="IPR001680">
    <property type="entry name" value="WD40_rpt"/>
</dbReference>
<dbReference type="Gene3D" id="1.25.40.470">
    <property type="match status" value="4"/>
</dbReference>
<dbReference type="KEGG" id="mis:MICPUN_104776"/>
<keyword evidence="5" id="KW-0802">TPR repeat</keyword>
<keyword evidence="4" id="KW-0677">Repeat</keyword>
<dbReference type="Gene3D" id="2.130.10.10">
    <property type="entry name" value="YVTN repeat-like/Quinoprotein amine dehydrogenase"/>
    <property type="match status" value="2"/>
</dbReference>
<feature type="domain" description="IFT80/172/WDR35 TPR" evidence="10">
    <location>
        <begin position="637"/>
        <end position="765"/>
    </location>
</feature>
<keyword evidence="7" id="KW-0966">Cell projection</keyword>
<dbReference type="EMBL" id="CP001324">
    <property type="protein sequence ID" value="ACO62332.1"/>
    <property type="molecule type" value="Genomic_DNA"/>
</dbReference>
<protein>
    <submittedName>
        <fullName evidence="12">Intraflagellar transport protein 172</fullName>
    </submittedName>
</protein>
<evidence type="ECO:0000256" key="8">
    <source>
        <dbReference type="ARBA" id="ARBA00038130"/>
    </source>
</evidence>
<dbReference type="SUPFAM" id="SSF69322">
    <property type="entry name" value="Tricorn protease domain 2"/>
    <property type="match status" value="1"/>
</dbReference>
<dbReference type="FunFam" id="1.25.40.470:FF:000013">
    <property type="entry name" value="intraflagellar transport protein 172 homolog"/>
    <property type="match status" value="1"/>
</dbReference>
<feature type="domain" description="IF140/IFT172/WDR19 TPR" evidence="11">
    <location>
        <begin position="966"/>
        <end position="1258"/>
    </location>
</feature>
<dbReference type="GO" id="GO:0030992">
    <property type="term" value="C:intraciliary transport particle B"/>
    <property type="evidence" value="ECO:0007669"/>
    <property type="project" value="TreeGrafter"/>
</dbReference>
<dbReference type="SMART" id="SM00320">
    <property type="entry name" value="WD40"/>
    <property type="match status" value="5"/>
</dbReference>
<evidence type="ECO:0000256" key="5">
    <source>
        <dbReference type="ARBA" id="ARBA00022803"/>
    </source>
</evidence>
<proteinExistence type="inferred from homology"/>
<keyword evidence="3" id="KW-0853">WD repeat</keyword>
<dbReference type="GeneID" id="8242263"/>
<comment type="subcellular location">
    <subcellularLocation>
        <location evidence="1">Cell projection</location>
        <location evidence="1">Cilium</location>
    </subcellularLocation>
</comment>
<evidence type="ECO:0000256" key="6">
    <source>
        <dbReference type="ARBA" id="ARBA00023069"/>
    </source>
</evidence>
<dbReference type="Pfam" id="PF24762">
    <property type="entry name" value="TPR_IF140-IFT172"/>
    <property type="match status" value="1"/>
</dbReference>
<dbReference type="InParanoid" id="C1E2F3"/>
<keyword evidence="6" id="KW-0969">Cilium</keyword>
<dbReference type="InterPro" id="IPR015943">
    <property type="entry name" value="WD40/YVTN_repeat-like_dom_sf"/>
</dbReference>
<evidence type="ECO:0000313" key="13">
    <source>
        <dbReference type="Proteomes" id="UP000002009"/>
    </source>
</evidence>
<dbReference type="PANTHER" id="PTHR15722:SF2">
    <property type="entry name" value="INTRAFLAGELLAR TRANSPORT PROTEIN 172 HOMOLOG"/>
    <property type="match status" value="1"/>
</dbReference>
<organism evidence="12 13">
    <name type="scientific">Micromonas commoda (strain RCC299 / NOUM17 / CCMP2709)</name>
    <name type="common">Picoplanktonic green alga</name>
    <dbReference type="NCBI Taxonomy" id="296587"/>
    <lineage>
        <taxon>Eukaryota</taxon>
        <taxon>Viridiplantae</taxon>
        <taxon>Chlorophyta</taxon>
        <taxon>Mamiellophyceae</taxon>
        <taxon>Mamiellales</taxon>
        <taxon>Mamiellaceae</taxon>
        <taxon>Micromonas</taxon>
    </lineage>
</organism>
<dbReference type="OrthoDB" id="2186662at2759"/>
<evidence type="ECO:0000259" key="11">
    <source>
        <dbReference type="Pfam" id="PF24762"/>
    </source>
</evidence>